<dbReference type="PaxDb" id="39947-A0A0N7KSJ5"/>
<protein>
    <submittedName>
        <fullName evidence="2">Os11g0187001 protein</fullName>
    </submittedName>
</protein>
<evidence type="ECO:0000313" key="3">
    <source>
        <dbReference type="Proteomes" id="UP000059680"/>
    </source>
</evidence>
<feature type="non-terminal residue" evidence="2">
    <location>
        <position position="1"/>
    </location>
</feature>
<reference evidence="3" key="1">
    <citation type="journal article" date="2005" name="Nature">
        <title>The map-based sequence of the rice genome.</title>
        <authorList>
            <consortium name="International rice genome sequencing project (IRGSP)"/>
            <person name="Matsumoto T."/>
            <person name="Wu J."/>
            <person name="Kanamori H."/>
            <person name="Katayose Y."/>
            <person name="Fujisawa M."/>
            <person name="Namiki N."/>
            <person name="Mizuno H."/>
            <person name="Yamamoto K."/>
            <person name="Antonio B.A."/>
            <person name="Baba T."/>
            <person name="Sakata K."/>
            <person name="Nagamura Y."/>
            <person name="Aoki H."/>
            <person name="Arikawa K."/>
            <person name="Arita K."/>
            <person name="Bito T."/>
            <person name="Chiden Y."/>
            <person name="Fujitsuka N."/>
            <person name="Fukunaka R."/>
            <person name="Hamada M."/>
            <person name="Harada C."/>
            <person name="Hayashi A."/>
            <person name="Hijishita S."/>
            <person name="Honda M."/>
            <person name="Hosokawa S."/>
            <person name="Ichikawa Y."/>
            <person name="Idonuma A."/>
            <person name="Iijima M."/>
            <person name="Ikeda M."/>
            <person name="Ikeno M."/>
            <person name="Ito K."/>
            <person name="Ito S."/>
            <person name="Ito T."/>
            <person name="Ito Y."/>
            <person name="Ito Y."/>
            <person name="Iwabuchi A."/>
            <person name="Kamiya K."/>
            <person name="Karasawa W."/>
            <person name="Kurita K."/>
            <person name="Katagiri S."/>
            <person name="Kikuta A."/>
            <person name="Kobayashi H."/>
            <person name="Kobayashi N."/>
            <person name="Machita K."/>
            <person name="Maehara T."/>
            <person name="Masukawa M."/>
            <person name="Mizubayashi T."/>
            <person name="Mukai Y."/>
            <person name="Nagasaki H."/>
            <person name="Nagata Y."/>
            <person name="Naito S."/>
            <person name="Nakashima M."/>
            <person name="Nakama Y."/>
            <person name="Nakamichi Y."/>
            <person name="Nakamura M."/>
            <person name="Meguro A."/>
            <person name="Negishi M."/>
            <person name="Ohta I."/>
            <person name="Ohta T."/>
            <person name="Okamoto M."/>
            <person name="Ono N."/>
            <person name="Saji S."/>
            <person name="Sakaguchi M."/>
            <person name="Sakai K."/>
            <person name="Shibata M."/>
            <person name="Shimokawa T."/>
            <person name="Song J."/>
            <person name="Takazaki Y."/>
            <person name="Terasawa K."/>
            <person name="Tsugane M."/>
            <person name="Tsuji K."/>
            <person name="Ueda S."/>
            <person name="Waki K."/>
            <person name="Yamagata H."/>
            <person name="Yamamoto M."/>
            <person name="Yamamoto S."/>
            <person name="Yamane H."/>
            <person name="Yoshiki S."/>
            <person name="Yoshihara R."/>
            <person name="Yukawa K."/>
            <person name="Zhong H."/>
            <person name="Yano M."/>
            <person name="Yuan Q."/>
            <person name="Ouyang S."/>
            <person name="Liu J."/>
            <person name="Jones K.M."/>
            <person name="Gansberger K."/>
            <person name="Moffat K."/>
            <person name="Hill J."/>
            <person name="Bera J."/>
            <person name="Fadrosh D."/>
            <person name="Jin S."/>
            <person name="Johri S."/>
            <person name="Kim M."/>
            <person name="Overton L."/>
            <person name="Reardon M."/>
            <person name="Tsitrin T."/>
            <person name="Vuong H."/>
            <person name="Weaver B."/>
            <person name="Ciecko A."/>
            <person name="Tallon L."/>
            <person name="Jackson J."/>
            <person name="Pai G."/>
            <person name="Aken S.V."/>
            <person name="Utterback T."/>
            <person name="Reidmuller S."/>
            <person name="Feldblyum T."/>
            <person name="Hsiao J."/>
            <person name="Zismann V."/>
            <person name="Iobst S."/>
            <person name="de Vazeille A.R."/>
            <person name="Buell C.R."/>
            <person name="Ying K."/>
            <person name="Li Y."/>
            <person name="Lu T."/>
            <person name="Huang Y."/>
            <person name="Zhao Q."/>
            <person name="Feng Q."/>
            <person name="Zhang L."/>
            <person name="Zhu J."/>
            <person name="Weng Q."/>
            <person name="Mu J."/>
            <person name="Lu Y."/>
            <person name="Fan D."/>
            <person name="Liu Y."/>
            <person name="Guan J."/>
            <person name="Zhang Y."/>
            <person name="Yu S."/>
            <person name="Liu X."/>
            <person name="Zhang Y."/>
            <person name="Hong G."/>
            <person name="Han B."/>
            <person name="Choisne N."/>
            <person name="Demange N."/>
            <person name="Orjeda G."/>
            <person name="Samain S."/>
            <person name="Cattolico L."/>
            <person name="Pelletier E."/>
            <person name="Couloux A."/>
            <person name="Segurens B."/>
            <person name="Wincker P."/>
            <person name="D'Hont A."/>
            <person name="Scarpelli C."/>
            <person name="Weissenbach J."/>
            <person name="Salanoubat M."/>
            <person name="Quetier F."/>
            <person name="Yu Y."/>
            <person name="Kim H.R."/>
            <person name="Rambo T."/>
            <person name="Currie J."/>
            <person name="Collura K."/>
            <person name="Luo M."/>
            <person name="Yang T."/>
            <person name="Ammiraju J.S.S."/>
            <person name="Engler F."/>
            <person name="Soderlund C."/>
            <person name="Wing R.A."/>
            <person name="Palmer L.E."/>
            <person name="de la Bastide M."/>
            <person name="Spiegel L."/>
            <person name="Nascimento L."/>
            <person name="Zutavern T."/>
            <person name="O'Shaughnessy A."/>
            <person name="Dike S."/>
            <person name="Dedhia N."/>
            <person name="Preston R."/>
            <person name="Balija V."/>
            <person name="McCombie W.R."/>
            <person name="Chow T."/>
            <person name="Chen H."/>
            <person name="Chung M."/>
            <person name="Chen C."/>
            <person name="Shaw J."/>
            <person name="Wu H."/>
            <person name="Hsiao K."/>
            <person name="Chao Y."/>
            <person name="Chu M."/>
            <person name="Cheng C."/>
            <person name="Hour A."/>
            <person name="Lee P."/>
            <person name="Lin S."/>
            <person name="Lin Y."/>
            <person name="Liou J."/>
            <person name="Liu S."/>
            <person name="Hsing Y."/>
            <person name="Raghuvanshi S."/>
            <person name="Mohanty A."/>
            <person name="Bharti A.K."/>
            <person name="Gaur A."/>
            <person name="Gupta V."/>
            <person name="Kumar D."/>
            <person name="Ravi V."/>
            <person name="Vij S."/>
            <person name="Kapur A."/>
            <person name="Khurana P."/>
            <person name="Khurana P."/>
            <person name="Khurana J.P."/>
            <person name="Tyagi A.K."/>
            <person name="Gaikwad K."/>
            <person name="Singh A."/>
            <person name="Dalal V."/>
            <person name="Srivastava S."/>
            <person name="Dixit A."/>
            <person name="Pal A.K."/>
            <person name="Ghazi I.A."/>
            <person name="Yadav M."/>
            <person name="Pandit A."/>
            <person name="Bhargava A."/>
            <person name="Sureshbabu K."/>
            <person name="Batra K."/>
            <person name="Sharma T.R."/>
            <person name="Mohapatra T."/>
            <person name="Singh N.K."/>
            <person name="Messing J."/>
            <person name="Nelson A.B."/>
            <person name="Fuks G."/>
            <person name="Kavchok S."/>
            <person name="Keizer G."/>
            <person name="Linton E."/>
            <person name="Llaca V."/>
            <person name="Song R."/>
            <person name="Tanyolac B."/>
            <person name="Young S."/>
            <person name="Ho-Il K."/>
            <person name="Hahn J.H."/>
            <person name="Sangsakoo G."/>
            <person name="Vanavichit A."/>
            <person name="de Mattos Luiz.A.T."/>
            <person name="Zimmer P.D."/>
            <person name="Malone G."/>
            <person name="Dellagostin O."/>
            <person name="de Oliveira A.C."/>
            <person name="Bevan M."/>
            <person name="Bancroft I."/>
            <person name="Minx P."/>
            <person name="Cordum H."/>
            <person name="Wilson R."/>
            <person name="Cheng Z."/>
            <person name="Jin W."/>
            <person name="Jiang J."/>
            <person name="Leong S.A."/>
            <person name="Iwama H."/>
            <person name="Gojobori T."/>
            <person name="Itoh T."/>
            <person name="Niimura Y."/>
            <person name="Fujii Y."/>
            <person name="Habara T."/>
            <person name="Sakai H."/>
            <person name="Sato Y."/>
            <person name="Wilson G."/>
            <person name="Kumar K."/>
            <person name="McCouch S."/>
            <person name="Juretic N."/>
            <person name="Hoen D."/>
            <person name="Wright S."/>
            <person name="Bruskiewich R."/>
            <person name="Bureau T."/>
            <person name="Miyao A."/>
            <person name="Hirochika H."/>
            <person name="Nishikawa T."/>
            <person name="Kadowaki K."/>
            <person name="Sugiura M."/>
            <person name="Burr B."/>
            <person name="Sasaki T."/>
        </authorList>
    </citation>
    <scope>NUCLEOTIDE SEQUENCE [LARGE SCALE GENOMIC DNA]</scope>
    <source>
        <strain evidence="3">cv. Nipponbare</strain>
    </source>
</reference>
<reference evidence="2 3" key="3">
    <citation type="journal article" date="2013" name="Rice">
        <title>Improvement of the Oryza sativa Nipponbare reference genome using next generation sequence and optical map data.</title>
        <authorList>
            <person name="Kawahara Y."/>
            <person name="de la Bastide M."/>
            <person name="Hamilton J.P."/>
            <person name="Kanamori H."/>
            <person name="McCombie W.R."/>
            <person name="Ouyang S."/>
            <person name="Schwartz D.C."/>
            <person name="Tanaka T."/>
            <person name="Wu J."/>
            <person name="Zhou S."/>
            <person name="Childs K.L."/>
            <person name="Davidson R.M."/>
            <person name="Lin H."/>
            <person name="Quesada-Ocampo L."/>
            <person name="Vaillancourt B."/>
            <person name="Sakai H."/>
            <person name="Lee S.S."/>
            <person name="Kim J."/>
            <person name="Numa H."/>
            <person name="Itoh T."/>
            <person name="Buell C.R."/>
            <person name="Matsumoto T."/>
        </authorList>
    </citation>
    <scope>NUCLEOTIDE SEQUENCE [LARGE SCALE GENOMIC DNA]</scope>
    <source>
        <strain evidence="3">cv. Nipponbare</strain>
    </source>
</reference>
<feature type="signal peptide" evidence="1">
    <location>
        <begin position="1"/>
        <end position="21"/>
    </location>
</feature>
<dbReference type="eggNOG" id="ENOG502R6RV">
    <property type="taxonomic scope" value="Eukaryota"/>
</dbReference>
<evidence type="ECO:0000256" key="1">
    <source>
        <dbReference type="SAM" id="SignalP"/>
    </source>
</evidence>
<sequence length="196" mass="20155">GCEPGLLGLELLLHVHLHVVAELEARVVGGGGGDRRSNVGHARRVVEGGDAPAIAVPGGQDSVPCALEAAIANHLDLVPGVDDDGVLDGLDVDPPAVAAAVGDHLEAAEAVVLEEEDEAAGVGVGAEAVDELRPRARRVVAHLGAVEGLEVAVVGEGLPDVPFLQTKKLLHHSQQLLCQLLQLPPVLHHRLPAIVI</sequence>
<accession>A0A0N7KSJ5</accession>
<gene>
    <name evidence="2" type="ordered locus">Os11g0187001</name>
    <name evidence="2" type="ORF">OSNPB_110187001</name>
</gene>
<dbReference type="EMBL" id="AP014967">
    <property type="protein sequence ID" value="BAT12994.1"/>
    <property type="molecule type" value="Genomic_DNA"/>
</dbReference>
<name>A0A0N7KSJ5_ORYSJ</name>
<keyword evidence="1" id="KW-0732">Signal</keyword>
<proteinExistence type="predicted"/>
<reference evidence="2 3" key="2">
    <citation type="journal article" date="2013" name="Plant Cell Physiol.">
        <title>Rice Annotation Project Database (RAP-DB): an integrative and interactive database for rice genomics.</title>
        <authorList>
            <person name="Sakai H."/>
            <person name="Lee S.S."/>
            <person name="Tanaka T."/>
            <person name="Numa H."/>
            <person name="Kim J."/>
            <person name="Kawahara Y."/>
            <person name="Wakimoto H."/>
            <person name="Yang C.C."/>
            <person name="Iwamoto M."/>
            <person name="Abe T."/>
            <person name="Yamada Y."/>
            <person name="Muto A."/>
            <person name="Inokuchi H."/>
            <person name="Ikemura T."/>
            <person name="Matsumoto T."/>
            <person name="Sasaki T."/>
            <person name="Itoh T."/>
        </authorList>
    </citation>
    <scope>NUCLEOTIDE SEQUENCE [LARGE SCALE GENOMIC DNA]</scope>
    <source>
        <strain evidence="3">cv. Nipponbare</strain>
    </source>
</reference>
<feature type="chain" id="PRO_5006014898" evidence="1">
    <location>
        <begin position="22"/>
        <end position="196"/>
    </location>
</feature>
<dbReference type="AlphaFoldDB" id="A0A0N7KSJ5"/>
<organism evidence="2 3">
    <name type="scientific">Oryza sativa subsp. japonica</name>
    <name type="common">Rice</name>
    <dbReference type="NCBI Taxonomy" id="39947"/>
    <lineage>
        <taxon>Eukaryota</taxon>
        <taxon>Viridiplantae</taxon>
        <taxon>Streptophyta</taxon>
        <taxon>Embryophyta</taxon>
        <taxon>Tracheophyta</taxon>
        <taxon>Spermatophyta</taxon>
        <taxon>Magnoliopsida</taxon>
        <taxon>Liliopsida</taxon>
        <taxon>Poales</taxon>
        <taxon>Poaceae</taxon>
        <taxon>BOP clade</taxon>
        <taxon>Oryzoideae</taxon>
        <taxon>Oryzeae</taxon>
        <taxon>Oryzinae</taxon>
        <taxon>Oryza</taxon>
        <taxon>Oryza sativa</taxon>
    </lineage>
</organism>
<dbReference type="STRING" id="39947.A0A0N7KSJ5"/>
<dbReference type="InParanoid" id="A0A0N7KSJ5"/>
<keyword evidence="3" id="KW-1185">Reference proteome</keyword>
<dbReference type="Gramene" id="Os11t0187001-00">
    <property type="protein sequence ID" value="Os11t0187001-00"/>
    <property type="gene ID" value="Os11g0187001"/>
</dbReference>
<feature type="non-terminal residue" evidence="2">
    <location>
        <position position="196"/>
    </location>
</feature>
<evidence type="ECO:0000313" key="2">
    <source>
        <dbReference type="EMBL" id="BAT12994.1"/>
    </source>
</evidence>
<dbReference type="Proteomes" id="UP000059680">
    <property type="component" value="Chromosome 11"/>
</dbReference>